<keyword evidence="1" id="KW-0540">Nuclease</keyword>
<keyword evidence="8" id="KW-1185">Reference proteome</keyword>
<accession>A0A9P5NVR4</accession>
<protein>
    <submittedName>
        <fullName evidence="7">Ribonuclease/ribotoxin</fullName>
    </submittedName>
</protein>
<dbReference type="GO" id="GO:0016787">
    <property type="term" value="F:hydrolase activity"/>
    <property type="evidence" value="ECO:0007669"/>
    <property type="project" value="UniProtKB-KW"/>
</dbReference>
<sequence>MLTAASIALGASLERRDTFVTCRNTAVKGGSFQISNQKAEGNIHAAPLTNGGTKSGYPHQFTNAKKIQWPNPKCNNLASGVILLEFPVFADGHLYNADSKPKDDPGAARGIFTSPNKDYCGVVAHKGIGQDANKGDLLLCV</sequence>
<keyword evidence="4 6" id="KW-1015">Disulfide bond</keyword>
<dbReference type="Proteomes" id="UP000724874">
    <property type="component" value="Unassembled WGS sequence"/>
</dbReference>
<feature type="active site" description="Proton acceptor" evidence="5">
    <location>
        <position position="85"/>
    </location>
</feature>
<dbReference type="AlphaFoldDB" id="A0A9P5NVR4"/>
<dbReference type="GO" id="GO:0004521">
    <property type="term" value="F:RNA endonuclease activity"/>
    <property type="evidence" value="ECO:0007669"/>
    <property type="project" value="InterPro"/>
</dbReference>
<reference evidence="7" key="1">
    <citation type="submission" date="2020-11" db="EMBL/GenBank/DDBJ databases">
        <authorList>
            <consortium name="DOE Joint Genome Institute"/>
            <person name="Ahrendt S."/>
            <person name="Riley R."/>
            <person name="Andreopoulos W."/>
            <person name="LaButti K."/>
            <person name="Pangilinan J."/>
            <person name="Ruiz-duenas F.J."/>
            <person name="Barrasa J.M."/>
            <person name="Sanchez-Garcia M."/>
            <person name="Camarero S."/>
            <person name="Miyauchi S."/>
            <person name="Serrano A."/>
            <person name="Linde D."/>
            <person name="Babiker R."/>
            <person name="Drula E."/>
            <person name="Ayuso-Fernandez I."/>
            <person name="Pacheco R."/>
            <person name="Padilla G."/>
            <person name="Ferreira P."/>
            <person name="Barriuso J."/>
            <person name="Kellner H."/>
            <person name="Castanera R."/>
            <person name="Alfaro M."/>
            <person name="Ramirez L."/>
            <person name="Pisabarro A.G."/>
            <person name="Kuo A."/>
            <person name="Tritt A."/>
            <person name="Lipzen A."/>
            <person name="He G."/>
            <person name="Yan M."/>
            <person name="Ng V."/>
            <person name="Cullen D."/>
            <person name="Martin F."/>
            <person name="Rosso M.-N."/>
            <person name="Henrissat B."/>
            <person name="Hibbett D."/>
            <person name="Martinez A.T."/>
            <person name="Grigoriev I.V."/>
        </authorList>
    </citation>
    <scope>NUCLEOTIDE SEQUENCE</scope>
    <source>
        <strain evidence="7">AH 44721</strain>
    </source>
</reference>
<dbReference type="PIRSF" id="PIRSF037430">
    <property type="entry name" value="RNase_U2"/>
    <property type="match status" value="1"/>
</dbReference>
<keyword evidence="3" id="KW-0378">Hydrolase</keyword>
<dbReference type="OrthoDB" id="2999359at2759"/>
<name>A0A9P5NVR4_GYMJU</name>
<feature type="active site" evidence="5">
    <location>
        <position position="59"/>
    </location>
</feature>
<organism evidence="7 8">
    <name type="scientific">Gymnopilus junonius</name>
    <name type="common">Spectacular rustgill mushroom</name>
    <name type="synonym">Gymnopilus spectabilis subsp. junonius</name>
    <dbReference type="NCBI Taxonomy" id="109634"/>
    <lineage>
        <taxon>Eukaryota</taxon>
        <taxon>Fungi</taxon>
        <taxon>Dikarya</taxon>
        <taxon>Basidiomycota</taxon>
        <taxon>Agaricomycotina</taxon>
        <taxon>Agaricomycetes</taxon>
        <taxon>Agaricomycetidae</taxon>
        <taxon>Agaricales</taxon>
        <taxon>Agaricineae</taxon>
        <taxon>Hymenogastraceae</taxon>
        <taxon>Gymnopilus</taxon>
    </lineage>
</organism>
<dbReference type="Pfam" id="PF00545">
    <property type="entry name" value="Ribonuclease"/>
    <property type="match status" value="1"/>
</dbReference>
<evidence type="ECO:0000256" key="4">
    <source>
        <dbReference type="ARBA" id="ARBA00023157"/>
    </source>
</evidence>
<keyword evidence="2" id="KW-0732">Signal</keyword>
<evidence type="ECO:0000256" key="1">
    <source>
        <dbReference type="ARBA" id="ARBA00022722"/>
    </source>
</evidence>
<evidence type="ECO:0000313" key="8">
    <source>
        <dbReference type="Proteomes" id="UP000724874"/>
    </source>
</evidence>
<dbReference type="SUPFAM" id="SSF53933">
    <property type="entry name" value="Microbial ribonucleases"/>
    <property type="match status" value="1"/>
</dbReference>
<evidence type="ECO:0000256" key="5">
    <source>
        <dbReference type="PIRSR" id="PIRSR037430-1"/>
    </source>
</evidence>
<evidence type="ECO:0000256" key="2">
    <source>
        <dbReference type="ARBA" id="ARBA00022729"/>
    </source>
</evidence>
<dbReference type="Gene3D" id="3.10.450.30">
    <property type="entry name" value="Microbial ribonucleases"/>
    <property type="match status" value="1"/>
</dbReference>
<dbReference type="GO" id="GO:0003723">
    <property type="term" value="F:RNA binding"/>
    <property type="evidence" value="ECO:0007669"/>
    <property type="project" value="InterPro"/>
</dbReference>
<dbReference type="EMBL" id="JADNYJ010000016">
    <property type="protein sequence ID" value="KAF8906979.1"/>
    <property type="molecule type" value="Genomic_DNA"/>
</dbReference>
<dbReference type="InterPro" id="IPR048269">
    <property type="entry name" value="RNase_U2"/>
</dbReference>
<feature type="disulfide bond" evidence="6">
    <location>
        <begin position="22"/>
        <end position="140"/>
    </location>
</feature>
<proteinExistence type="predicted"/>
<dbReference type="InterPro" id="IPR016191">
    <property type="entry name" value="Ribonuclease/ribotoxin"/>
</dbReference>
<dbReference type="InterPro" id="IPR000026">
    <property type="entry name" value="N1-like"/>
</dbReference>
<feature type="active site" description="Proton donor" evidence="5">
    <location>
        <position position="125"/>
    </location>
</feature>
<evidence type="ECO:0000256" key="6">
    <source>
        <dbReference type="PIRSR" id="PIRSR037430-2"/>
    </source>
</evidence>
<gene>
    <name evidence="7" type="ORF">CPB84DRAFT_1959721</name>
</gene>
<feature type="disulfide bond" evidence="6">
    <location>
        <begin position="74"/>
        <end position="120"/>
    </location>
</feature>
<comment type="caution">
    <text evidence="7">The sequence shown here is derived from an EMBL/GenBank/DDBJ whole genome shotgun (WGS) entry which is preliminary data.</text>
</comment>
<evidence type="ECO:0000313" key="7">
    <source>
        <dbReference type="EMBL" id="KAF8906979.1"/>
    </source>
</evidence>
<evidence type="ECO:0000256" key="3">
    <source>
        <dbReference type="ARBA" id="ARBA00022801"/>
    </source>
</evidence>